<dbReference type="Proteomes" id="UP000005408">
    <property type="component" value="Unassembled WGS sequence"/>
</dbReference>
<dbReference type="SUPFAM" id="SSF63829">
    <property type="entry name" value="Calcium-dependent phosphotriesterase"/>
    <property type="match status" value="1"/>
</dbReference>
<dbReference type="Gene3D" id="3.30.160.60">
    <property type="entry name" value="Classic Zinc Finger"/>
    <property type="match status" value="1"/>
</dbReference>
<dbReference type="PANTHER" id="PTHR25462">
    <property type="entry name" value="BONUS, ISOFORM C-RELATED"/>
    <property type="match status" value="1"/>
</dbReference>
<sequence length="571" mass="64972">MEASTAQYVLECSTEDCENNCQFYCNHCHRPLCEQCRDEHQKNPDTKNHEVVPFLQHKRHLPVDKCKLHPTRNADILCNECNIPLCSKCTTMEEHFGHKFVDMEDTDAEKLAFCLEEISKIQEYFLPTSKGLKTETDEDGKEVKKTMDGIRNSIKAEAKSLKDLVDKVTSDKLEQANTIEKSLLKVLKQQEKTYDDYNKYLEKLLKEFHDYLPLSNFKVLLSAKLENSKIQFIPETTKPVPPVFTAGQFTYDDVSKLHGNIGVPNIKPDKRKIKPMATSLTQLKPTEKEMKQDREKSDVKQTLSLSASVTKVREYTVPGVDRVYHISLGKSGRLWASDEYGNLVHTDLQGDQLQKIRTSGTDEGYHTVTQDGDLIYTDRKNKVINRIQQDNTVTEFIKTGNWKPISIHSSHINGDILVGMVKGGEAKVTRYNKAGEEIQNIQRDNKGQALYNDPHYITENINGDICTSDYSKHAVVVVNKSGQHRFSYTGQGSMFVPYGICTDLLGHIIVCDSFHMNNKVHILNQDGHFLSLLLTPQQGINNPCCLCVDDENNLHVGQYNTNTVTVYKYLQ</sequence>
<dbReference type="OrthoDB" id="6128576at2759"/>
<keyword evidence="4" id="KW-1185">Reference proteome</keyword>
<organism evidence="3 4">
    <name type="scientific">Magallana gigas</name>
    <name type="common">Pacific oyster</name>
    <name type="synonym">Crassostrea gigas</name>
    <dbReference type="NCBI Taxonomy" id="29159"/>
    <lineage>
        <taxon>Eukaryota</taxon>
        <taxon>Metazoa</taxon>
        <taxon>Spiralia</taxon>
        <taxon>Lophotrochozoa</taxon>
        <taxon>Mollusca</taxon>
        <taxon>Bivalvia</taxon>
        <taxon>Autobranchia</taxon>
        <taxon>Pteriomorphia</taxon>
        <taxon>Ostreida</taxon>
        <taxon>Ostreoidea</taxon>
        <taxon>Ostreidae</taxon>
        <taxon>Magallana</taxon>
    </lineage>
</organism>
<feature type="domain" description="B box-type" evidence="2">
    <location>
        <begin position="61"/>
        <end position="103"/>
    </location>
</feature>
<dbReference type="Pfam" id="PF00643">
    <property type="entry name" value="zf-B_box"/>
    <property type="match status" value="1"/>
</dbReference>
<protein>
    <recommendedName>
        <fullName evidence="2">B box-type domain-containing protein</fullName>
    </recommendedName>
</protein>
<dbReference type="PANTHER" id="PTHR25462:SF296">
    <property type="entry name" value="MEIOTIC P26, ISOFORM F"/>
    <property type="match status" value="1"/>
</dbReference>
<evidence type="ECO:0000313" key="4">
    <source>
        <dbReference type="Proteomes" id="UP000005408"/>
    </source>
</evidence>
<dbReference type="SUPFAM" id="SSF57845">
    <property type="entry name" value="B-box zinc-binding domain"/>
    <property type="match status" value="1"/>
</dbReference>
<dbReference type="CDD" id="cd19756">
    <property type="entry name" value="Bbox2"/>
    <property type="match status" value="1"/>
</dbReference>
<dbReference type="AlphaFoldDB" id="A0A8W8JBQ8"/>
<dbReference type="InterPro" id="IPR011042">
    <property type="entry name" value="6-blade_b-propeller_TolB-like"/>
</dbReference>
<accession>A0A8W8JBQ8</accession>
<dbReference type="InterPro" id="IPR000315">
    <property type="entry name" value="Znf_B-box"/>
</dbReference>
<feature type="domain" description="B box-type" evidence="2">
    <location>
        <begin position="7"/>
        <end position="54"/>
    </location>
</feature>
<keyword evidence="1" id="KW-0479">Metal-binding</keyword>
<reference evidence="3" key="1">
    <citation type="submission" date="2022-08" db="UniProtKB">
        <authorList>
            <consortium name="EnsemblMetazoa"/>
        </authorList>
    </citation>
    <scope>IDENTIFICATION</scope>
    <source>
        <strain evidence="3">05x7-T-G4-1.051#20</strain>
    </source>
</reference>
<dbReference type="GO" id="GO:0008270">
    <property type="term" value="F:zinc ion binding"/>
    <property type="evidence" value="ECO:0007669"/>
    <property type="project" value="UniProtKB-KW"/>
</dbReference>
<evidence type="ECO:0000256" key="1">
    <source>
        <dbReference type="PROSITE-ProRule" id="PRU00024"/>
    </source>
</evidence>
<proteinExistence type="predicted"/>
<evidence type="ECO:0000259" key="2">
    <source>
        <dbReference type="PROSITE" id="PS50119"/>
    </source>
</evidence>
<keyword evidence="1" id="KW-0862">Zinc</keyword>
<keyword evidence="1" id="KW-0863">Zinc-finger</keyword>
<dbReference type="EnsemblMetazoa" id="G1808.2">
    <property type="protein sequence ID" value="G1808.2:cds"/>
    <property type="gene ID" value="G1808"/>
</dbReference>
<evidence type="ECO:0000313" key="3">
    <source>
        <dbReference type="EnsemblMetazoa" id="G1808.2:cds"/>
    </source>
</evidence>
<dbReference type="Gene3D" id="2.120.10.30">
    <property type="entry name" value="TolB, C-terminal domain"/>
    <property type="match status" value="1"/>
</dbReference>
<dbReference type="InterPro" id="IPR047153">
    <property type="entry name" value="TRIM45/56/19-like"/>
</dbReference>
<dbReference type="SMART" id="SM00336">
    <property type="entry name" value="BBOX"/>
    <property type="match status" value="2"/>
</dbReference>
<name>A0A8W8JBQ8_MAGGI</name>
<dbReference type="PROSITE" id="PS50119">
    <property type="entry name" value="ZF_BBOX"/>
    <property type="match status" value="2"/>
</dbReference>